<dbReference type="Pfam" id="PF00005">
    <property type="entry name" value="ABC_tran"/>
    <property type="match status" value="1"/>
</dbReference>
<dbReference type="EMBL" id="CP017080">
    <property type="protein sequence ID" value="AOH56681.1"/>
    <property type="molecule type" value="Genomic_DNA"/>
</dbReference>
<organism evidence="4 5">
    <name type="scientific">Peribacillus muralis</name>
    <dbReference type="NCBI Taxonomy" id="264697"/>
    <lineage>
        <taxon>Bacteria</taxon>
        <taxon>Bacillati</taxon>
        <taxon>Bacillota</taxon>
        <taxon>Bacilli</taxon>
        <taxon>Bacillales</taxon>
        <taxon>Bacillaceae</taxon>
        <taxon>Peribacillus</taxon>
    </lineage>
</organism>
<evidence type="ECO:0000313" key="4">
    <source>
        <dbReference type="EMBL" id="AOH56681.1"/>
    </source>
</evidence>
<keyword evidence="1" id="KW-0547">Nucleotide-binding</keyword>
<dbReference type="PANTHER" id="PTHR43158:SF2">
    <property type="entry name" value="SKFA PEPTIDE EXPORT ATP-BINDING PROTEIN SKFE"/>
    <property type="match status" value="1"/>
</dbReference>
<dbReference type="SUPFAM" id="SSF52540">
    <property type="entry name" value="P-loop containing nucleoside triphosphate hydrolases"/>
    <property type="match status" value="1"/>
</dbReference>
<sequence length="273" mass="30483">MSQDTGIITLNHISWKRQGKTILTEVSWEVRAGEHWALLGLNGSGKTSLLKMITGYQWPSSGDVSVLGNVFGKTNIPELRKSIGWVSSSLDQEYQARASDSALETVISGKFASIGIYDKITDNDRNKAMELLDQFRIKPMADQLLHTLSQGEKRKVMLARALMSSPKLLVLDEPCNGLDIHAKEELLAAIEKMAQSPIAPTIIYVTHHIEEIVPSLTHALLINSGTVVAKGEKREVLTEDILEKTFQVPVTVKWENERPWIRIKSLLTYRIGK</sequence>
<dbReference type="PROSITE" id="PS50893">
    <property type="entry name" value="ABC_TRANSPORTER_2"/>
    <property type="match status" value="1"/>
</dbReference>
<dbReference type="InterPro" id="IPR017871">
    <property type="entry name" value="ABC_transporter-like_CS"/>
</dbReference>
<dbReference type="OrthoDB" id="9789994at2"/>
<evidence type="ECO:0000259" key="3">
    <source>
        <dbReference type="PROSITE" id="PS50893"/>
    </source>
</evidence>
<feature type="domain" description="ABC transporter" evidence="3">
    <location>
        <begin position="8"/>
        <end position="249"/>
    </location>
</feature>
<dbReference type="GO" id="GO:0005524">
    <property type="term" value="F:ATP binding"/>
    <property type="evidence" value="ECO:0007669"/>
    <property type="project" value="UniProtKB-KW"/>
</dbReference>
<keyword evidence="2 4" id="KW-0067">ATP-binding</keyword>
<dbReference type="PROSITE" id="PS00211">
    <property type="entry name" value="ABC_TRANSPORTER_1"/>
    <property type="match status" value="1"/>
</dbReference>
<dbReference type="KEGG" id="bmur:ABE28_020120"/>
<dbReference type="InterPro" id="IPR003439">
    <property type="entry name" value="ABC_transporter-like_ATP-bd"/>
</dbReference>
<dbReference type="AlphaFoldDB" id="A0A1B3XTY7"/>
<keyword evidence="5" id="KW-1185">Reference proteome</keyword>
<accession>A0A1B3XTY7</accession>
<evidence type="ECO:0000313" key="5">
    <source>
        <dbReference type="Proteomes" id="UP000077926"/>
    </source>
</evidence>
<dbReference type="Gene3D" id="3.40.50.300">
    <property type="entry name" value="P-loop containing nucleotide triphosphate hydrolases"/>
    <property type="match status" value="1"/>
</dbReference>
<dbReference type="InterPro" id="IPR027417">
    <property type="entry name" value="P-loop_NTPase"/>
</dbReference>
<dbReference type="SMART" id="SM00382">
    <property type="entry name" value="AAA"/>
    <property type="match status" value="1"/>
</dbReference>
<dbReference type="RefSeq" id="WP_064462747.1">
    <property type="nucleotide sequence ID" value="NZ_CP017080.1"/>
</dbReference>
<dbReference type="InterPro" id="IPR003593">
    <property type="entry name" value="AAA+_ATPase"/>
</dbReference>
<dbReference type="GO" id="GO:0016887">
    <property type="term" value="F:ATP hydrolysis activity"/>
    <property type="evidence" value="ECO:0007669"/>
    <property type="project" value="InterPro"/>
</dbReference>
<dbReference type="Proteomes" id="UP000077926">
    <property type="component" value="Chromosome"/>
</dbReference>
<name>A0A1B3XTY7_9BACI</name>
<gene>
    <name evidence="4" type="ORF">ABE28_020120</name>
</gene>
<proteinExistence type="predicted"/>
<evidence type="ECO:0000256" key="2">
    <source>
        <dbReference type="ARBA" id="ARBA00022840"/>
    </source>
</evidence>
<evidence type="ECO:0000256" key="1">
    <source>
        <dbReference type="ARBA" id="ARBA00022741"/>
    </source>
</evidence>
<protein>
    <submittedName>
        <fullName evidence="4">Molybdenum ABC transporter ATP-binding protein</fullName>
    </submittedName>
</protein>
<dbReference type="PANTHER" id="PTHR43158">
    <property type="entry name" value="SKFA PEPTIDE EXPORT ATP-BINDING PROTEIN SKFE"/>
    <property type="match status" value="1"/>
</dbReference>
<dbReference type="STRING" id="264697.ABE28_020120"/>
<reference evidence="4 5" key="1">
    <citation type="submission" date="2016-08" db="EMBL/GenBank/DDBJ databases">
        <title>Complete genome sequence of Bacillus muralis G25-68, a strain with toxicity to nematodes.</title>
        <authorList>
            <person name="Zheng Z."/>
        </authorList>
    </citation>
    <scope>NUCLEOTIDE SEQUENCE [LARGE SCALE GENOMIC DNA]</scope>
    <source>
        <strain evidence="4 5">G25-68</strain>
    </source>
</reference>